<dbReference type="Proteomes" id="UP000216478">
    <property type="component" value="Unassembled WGS sequence"/>
</dbReference>
<evidence type="ECO:0000313" key="1">
    <source>
        <dbReference type="EMBL" id="OYR23009.1"/>
    </source>
</evidence>
<organism evidence="1 2">
    <name type="scientific">Brucella grignonensis</name>
    <dbReference type="NCBI Taxonomy" id="94627"/>
    <lineage>
        <taxon>Bacteria</taxon>
        <taxon>Pseudomonadati</taxon>
        <taxon>Pseudomonadota</taxon>
        <taxon>Alphaproteobacteria</taxon>
        <taxon>Hyphomicrobiales</taxon>
        <taxon>Brucellaceae</taxon>
        <taxon>Brucella/Ochrobactrum group</taxon>
        <taxon>Brucella</taxon>
    </lineage>
</organism>
<comment type="caution">
    <text evidence="1">The sequence shown here is derived from an EMBL/GenBank/DDBJ whole genome shotgun (WGS) entry which is preliminary data.</text>
</comment>
<accession>A0A256G7F3</accession>
<dbReference type="AlphaFoldDB" id="A0A256G7F3"/>
<keyword evidence="2" id="KW-1185">Reference proteome</keyword>
<feature type="non-terminal residue" evidence="1">
    <location>
        <position position="99"/>
    </location>
</feature>
<reference evidence="1 2" key="1">
    <citation type="submission" date="2017-07" db="EMBL/GenBank/DDBJ databases">
        <title>Phylogenetic study on the rhizospheric bacterium Ochrobactrum sp. A44.</title>
        <authorList>
            <person name="Krzyzanowska D.M."/>
            <person name="Ossowicki A."/>
            <person name="Rajewska M."/>
            <person name="Maciag T."/>
            <person name="Kaczynski Z."/>
            <person name="Czerwicka M."/>
            <person name="Jafra S."/>
        </authorList>
    </citation>
    <scope>NUCLEOTIDE SEQUENCE [LARGE SCALE GENOMIC DNA]</scope>
    <source>
        <strain evidence="1 2">OgA9a</strain>
    </source>
</reference>
<name>A0A256G7F3_9HYPH</name>
<protein>
    <submittedName>
        <fullName evidence="1">Integrase family domain protein</fullName>
    </submittedName>
</protein>
<proteinExistence type="predicted"/>
<dbReference type="EMBL" id="NNRL01000067">
    <property type="protein sequence ID" value="OYR23009.1"/>
    <property type="molecule type" value="Genomic_DNA"/>
</dbReference>
<sequence length="99" mass="11546">MWVAARLGPNASSEGIDIEALRQIAIERQQAHGAVTAARRVIDIGRPWLRFIGWWREPSAGFEHQSELDEYVTWMRDERGVTPSTLEQWTRVIGRFLRW</sequence>
<gene>
    <name evidence="1" type="ORF">CEV33_4701</name>
</gene>
<evidence type="ECO:0000313" key="2">
    <source>
        <dbReference type="Proteomes" id="UP000216478"/>
    </source>
</evidence>